<accession>A0A0G4GKB6</accession>
<dbReference type="EMBL" id="CDMZ01001299">
    <property type="protein sequence ID" value="CEM30395.1"/>
    <property type="molecule type" value="Genomic_DNA"/>
</dbReference>
<sequence length="181" mass="19108">MDRALLGVLFSGIVSETHPLVALPAELQRYVLESSGAGRAGGRAGSVLSSIVGGSLANQDLEKVAQGGVSDLGMTLFHCCRVEDRHLRGAGAQWTGPCGDLISCMRAIDAVEKGRGLVWSCRFFSSCVQVRKTGPQDQVGDRLELVQQSALEGLKGYADVTVPNSGEFVFLLEAGGAKERT</sequence>
<organism evidence="1">
    <name type="scientific">Chromera velia CCMP2878</name>
    <dbReference type="NCBI Taxonomy" id="1169474"/>
    <lineage>
        <taxon>Eukaryota</taxon>
        <taxon>Sar</taxon>
        <taxon>Alveolata</taxon>
        <taxon>Colpodellida</taxon>
        <taxon>Chromeraceae</taxon>
        <taxon>Chromera</taxon>
    </lineage>
</organism>
<reference evidence="1" key="1">
    <citation type="submission" date="2014-11" db="EMBL/GenBank/DDBJ databases">
        <authorList>
            <person name="Otto D Thomas"/>
            <person name="Naeem Raeece"/>
        </authorList>
    </citation>
    <scope>NUCLEOTIDE SEQUENCE</scope>
</reference>
<proteinExistence type="predicted"/>
<protein>
    <submittedName>
        <fullName evidence="1">Uncharacterized protein</fullName>
    </submittedName>
</protein>
<name>A0A0G4GKB6_9ALVE</name>
<evidence type="ECO:0000313" key="1">
    <source>
        <dbReference type="EMBL" id="CEM30395.1"/>
    </source>
</evidence>
<dbReference type="VEuPathDB" id="CryptoDB:Cvel_22288"/>
<gene>
    <name evidence="1" type="ORF">Cvel_22288</name>
</gene>
<dbReference type="AlphaFoldDB" id="A0A0G4GKB6"/>